<dbReference type="GO" id="GO:0061542">
    <property type="term" value="F:3-demethylubiquinol 3-O-methyltransferase activity"/>
    <property type="evidence" value="ECO:0007669"/>
    <property type="project" value="InterPro"/>
</dbReference>
<evidence type="ECO:0000256" key="3">
    <source>
        <dbReference type="ARBA" id="ARBA00022688"/>
    </source>
</evidence>
<keyword evidence="4" id="KW-0949">S-adenosyl-L-methionine</keyword>
<dbReference type="PANTHER" id="PTHR43464:SF19">
    <property type="entry name" value="UBIQUINONE BIOSYNTHESIS O-METHYLTRANSFERASE, MITOCHONDRIAL"/>
    <property type="match status" value="1"/>
</dbReference>
<dbReference type="InterPro" id="IPR013216">
    <property type="entry name" value="Methyltransf_11"/>
</dbReference>
<evidence type="ECO:0000256" key="5">
    <source>
        <dbReference type="SAM" id="Phobius"/>
    </source>
</evidence>
<dbReference type="GO" id="GO:0032259">
    <property type="term" value="P:methylation"/>
    <property type="evidence" value="ECO:0007669"/>
    <property type="project" value="UniProtKB-KW"/>
</dbReference>
<feature type="transmembrane region" description="Helical" evidence="5">
    <location>
        <begin position="167"/>
        <end position="186"/>
    </location>
</feature>
<dbReference type="EMBL" id="GEZM01072551">
    <property type="protein sequence ID" value="JAV65474.1"/>
    <property type="molecule type" value="Transcribed_RNA"/>
</dbReference>
<dbReference type="AlphaFoldDB" id="A0A1Y1KVT9"/>
<keyword evidence="2" id="KW-0808">Transferase</keyword>
<dbReference type="Gene3D" id="3.40.50.150">
    <property type="entry name" value="Vaccinia Virus protein VP39"/>
    <property type="match status" value="1"/>
</dbReference>
<sequence length="189" mass="21061">MSAPRTTVDEDQLEKFQKLSANWWSEHGEMKALHTVARKMIPQIGADYAKDGQIKTEAMTDDLPLAGLNVLEVGCGGGILSEMLVKLGCNLTAIDIAADLIEVAKEHASADPVTSKIKYVFEPVEEHAKSNFEKYDIVVSTFVLEHVNDHDFFIQSCVRCLKKNGSIFISAISKSLLSWLIIIYWLNTF</sequence>
<dbReference type="CDD" id="cd02440">
    <property type="entry name" value="AdoMet_MTases"/>
    <property type="match status" value="1"/>
</dbReference>
<dbReference type="InterPro" id="IPR010233">
    <property type="entry name" value="UbiG_MeTrfase"/>
</dbReference>
<proteinExistence type="predicted"/>
<reference evidence="7" key="1">
    <citation type="journal article" date="2016" name="Sci. Rep.">
        <title>Molecular characterization of firefly nuptial gifts: a multi-omics approach sheds light on postcopulatory sexual selection.</title>
        <authorList>
            <person name="Al-Wathiqui N."/>
            <person name="Fallon T.R."/>
            <person name="South A."/>
            <person name="Weng J.K."/>
            <person name="Lewis S.M."/>
        </authorList>
    </citation>
    <scope>NUCLEOTIDE SEQUENCE</scope>
</reference>
<dbReference type="Pfam" id="PF08241">
    <property type="entry name" value="Methyltransf_11"/>
    <property type="match status" value="1"/>
</dbReference>
<dbReference type="GO" id="GO:0005739">
    <property type="term" value="C:mitochondrion"/>
    <property type="evidence" value="ECO:0007669"/>
    <property type="project" value="TreeGrafter"/>
</dbReference>
<evidence type="ECO:0000256" key="4">
    <source>
        <dbReference type="ARBA" id="ARBA00022691"/>
    </source>
</evidence>
<dbReference type="InterPro" id="IPR029063">
    <property type="entry name" value="SAM-dependent_MTases_sf"/>
</dbReference>
<feature type="domain" description="Methyltransferase type 11" evidence="6">
    <location>
        <begin position="71"/>
        <end position="169"/>
    </location>
</feature>
<keyword evidence="5" id="KW-0812">Transmembrane</keyword>
<organism evidence="7">
    <name type="scientific">Photinus pyralis</name>
    <name type="common">Common eastern firefly</name>
    <name type="synonym">Lampyris pyralis</name>
    <dbReference type="NCBI Taxonomy" id="7054"/>
    <lineage>
        <taxon>Eukaryota</taxon>
        <taxon>Metazoa</taxon>
        <taxon>Ecdysozoa</taxon>
        <taxon>Arthropoda</taxon>
        <taxon>Hexapoda</taxon>
        <taxon>Insecta</taxon>
        <taxon>Pterygota</taxon>
        <taxon>Neoptera</taxon>
        <taxon>Endopterygota</taxon>
        <taxon>Coleoptera</taxon>
        <taxon>Polyphaga</taxon>
        <taxon>Elateriformia</taxon>
        <taxon>Elateroidea</taxon>
        <taxon>Lampyridae</taxon>
        <taxon>Lampyrinae</taxon>
        <taxon>Photinus</taxon>
    </lineage>
</organism>
<accession>A0A1Y1KVT9</accession>
<keyword evidence="5" id="KW-1133">Transmembrane helix</keyword>
<keyword evidence="5" id="KW-0472">Membrane</keyword>
<dbReference type="GO" id="GO:0010420">
    <property type="term" value="F:polyprenyldihydroxybenzoate methyltransferase activity"/>
    <property type="evidence" value="ECO:0007669"/>
    <property type="project" value="InterPro"/>
</dbReference>
<evidence type="ECO:0000256" key="2">
    <source>
        <dbReference type="ARBA" id="ARBA00022679"/>
    </source>
</evidence>
<dbReference type="NCBIfam" id="TIGR01983">
    <property type="entry name" value="UbiG"/>
    <property type="match status" value="1"/>
</dbReference>
<dbReference type="PANTHER" id="PTHR43464">
    <property type="entry name" value="METHYLTRANSFERASE"/>
    <property type="match status" value="1"/>
</dbReference>
<dbReference type="SUPFAM" id="SSF53335">
    <property type="entry name" value="S-adenosyl-L-methionine-dependent methyltransferases"/>
    <property type="match status" value="1"/>
</dbReference>
<name>A0A1Y1KVT9_PHOPY</name>
<evidence type="ECO:0000256" key="1">
    <source>
        <dbReference type="ARBA" id="ARBA00022603"/>
    </source>
</evidence>
<protein>
    <recommendedName>
        <fullName evidence="6">Methyltransferase type 11 domain-containing protein</fullName>
    </recommendedName>
</protein>
<evidence type="ECO:0000313" key="7">
    <source>
        <dbReference type="EMBL" id="JAV65474.1"/>
    </source>
</evidence>
<keyword evidence="3" id="KW-0831">Ubiquinone biosynthesis</keyword>
<keyword evidence="1" id="KW-0489">Methyltransferase</keyword>
<evidence type="ECO:0000259" key="6">
    <source>
        <dbReference type="Pfam" id="PF08241"/>
    </source>
</evidence>